<feature type="region of interest" description="Disordered" evidence="1">
    <location>
        <begin position="29"/>
        <end position="57"/>
    </location>
</feature>
<sequence length="151" mass="16505">MRALFAAAVLALAALPLQAQIIFEEPLPEAGQEQPAPEWQFDAEPPEPEAAPERVESAGGAVLRGLDKLSGEVRDMELSVRESAMIGRLQVTLADCRYPADNPSGDAYAYLVIRENGSDEPVFMGWMFASSPALNALEHPRYDVWVMRCSS</sequence>
<evidence type="ECO:0008006" key="5">
    <source>
        <dbReference type="Google" id="ProtNLM"/>
    </source>
</evidence>
<feature type="chain" id="PRO_5011630591" description="DUF2155 domain-containing protein" evidence="2">
    <location>
        <begin position="20"/>
        <end position="151"/>
    </location>
</feature>
<gene>
    <name evidence="3" type="ORF">SAMN04488047_111117</name>
</gene>
<name>A0A1I5SNQ7_9RHOB</name>
<organism evidence="3 4">
    <name type="scientific">Tranquillimonas alkanivorans</name>
    <dbReference type="NCBI Taxonomy" id="441119"/>
    <lineage>
        <taxon>Bacteria</taxon>
        <taxon>Pseudomonadati</taxon>
        <taxon>Pseudomonadota</taxon>
        <taxon>Alphaproteobacteria</taxon>
        <taxon>Rhodobacterales</taxon>
        <taxon>Roseobacteraceae</taxon>
        <taxon>Tranquillimonas</taxon>
    </lineage>
</organism>
<feature type="signal peptide" evidence="2">
    <location>
        <begin position="1"/>
        <end position="19"/>
    </location>
</feature>
<proteinExistence type="predicted"/>
<protein>
    <recommendedName>
        <fullName evidence="5">DUF2155 domain-containing protein</fullName>
    </recommendedName>
</protein>
<evidence type="ECO:0000256" key="2">
    <source>
        <dbReference type="SAM" id="SignalP"/>
    </source>
</evidence>
<keyword evidence="4" id="KW-1185">Reference proteome</keyword>
<dbReference type="OrthoDB" id="9810376at2"/>
<evidence type="ECO:0000313" key="3">
    <source>
        <dbReference type="EMBL" id="SFP72434.1"/>
    </source>
</evidence>
<dbReference type="RefSeq" id="WP_093423133.1">
    <property type="nucleotide sequence ID" value="NZ_FOXA01000011.1"/>
</dbReference>
<dbReference type="InterPro" id="IPR019225">
    <property type="entry name" value="DUF2155"/>
</dbReference>
<accession>A0A1I5SNQ7</accession>
<dbReference type="AlphaFoldDB" id="A0A1I5SNQ7"/>
<evidence type="ECO:0000256" key="1">
    <source>
        <dbReference type="SAM" id="MobiDB-lite"/>
    </source>
</evidence>
<reference evidence="3 4" key="1">
    <citation type="submission" date="2016-10" db="EMBL/GenBank/DDBJ databases">
        <authorList>
            <person name="de Groot N.N."/>
        </authorList>
    </citation>
    <scope>NUCLEOTIDE SEQUENCE [LARGE SCALE GENOMIC DNA]</scope>
    <source>
        <strain evidence="3 4">DSM 19547</strain>
    </source>
</reference>
<dbReference type="Proteomes" id="UP000199356">
    <property type="component" value="Unassembled WGS sequence"/>
</dbReference>
<evidence type="ECO:0000313" key="4">
    <source>
        <dbReference type="Proteomes" id="UP000199356"/>
    </source>
</evidence>
<dbReference type="STRING" id="441119.SAMN04488047_111117"/>
<dbReference type="Pfam" id="PF09923">
    <property type="entry name" value="DUF2155"/>
    <property type="match status" value="1"/>
</dbReference>
<keyword evidence="2" id="KW-0732">Signal</keyword>
<dbReference type="EMBL" id="FOXA01000011">
    <property type="protein sequence ID" value="SFP72434.1"/>
    <property type="molecule type" value="Genomic_DNA"/>
</dbReference>